<dbReference type="PRINTS" id="PR00463">
    <property type="entry name" value="EP450I"/>
</dbReference>
<sequence length="451" mass="50791">MSVSISPAKTVDDLPGPSRWPLLGNLPQMRPSLLHRQFDEWCDEYGPLYQLKMPGRHIVVVSDSDLNREIFRDRPGGFRRQSAIESVMDEMGSNGLFSLEGEAWRLRRKLAMPAFNASHLRGFHPTLETITGRLQRRWERQSPKDIRADLTRYTVDVTAKLTFDYDINTIEQSGDIIQRHLELIFPLINRRINSPLPYWRYVKLPDDRALERALGALRTDLTGVISRARANLPAAPTNFIEAFLLAQDGSTSFTDDQLFAEALTILIAGQDTTSNAMAWLLYHLAGNPAVQERIRDEVAEIPSALDRQPYLEAVVAESMRLRPTTPIVGLEAAVDTTIAGVHIPAGTWVIVNVQHASLQEKNFEDALRFDPDRWLRTEHGTHRPEVSTPFGAGPRFCPGRGLAMLEIKNVAGMVCRNFEVRLPAGAQAPKDRFHFAVIPIDLDLELVRRPA</sequence>
<evidence type="ECO:0000256" key="1">
    <source>
        <dbReference type="ARBA" id="ARBA00001971"/>
    </source>
</evidence>
<dbReference type="InterPro" id="IPR036396">
    <property type="entry name" value="Cyt_P450_sf"/>
</dbReference>
<keyword evidence="3" id="KW-0349">Heme</keyword>
<dbReference type="Pfam" id="PF00067">
    <property type="entry name" value="p450"/>
    <property type="match status" value="1"/>
</dbReference>
<comment type="cofactor">
    <cofactor evidence="1">
        <name>heme</name>
        <dbReference type="ChEBI" id="CHEBI:30413"/>
    </cofactor>
</comment>
<evidence type="ECO:0000313" key="4">
    <source>
        <dbReference type="EMBL" id="WUV42594.1"/>
    </source>
</evidence>
<evidence type="ECO:0000256" key="3">
    <source>
        <dbReference type="RuleBase" id="RU000461"/>
    </source>
</evidence>
<evidence type="ECO:0000256" key="2">
    <source>
        <dbReference type="ARBA" id="ARBA00010617"/>
    </source>
</evidence>
<name>A0ABZ1YH99_9NOCA</name>
<dbReference type="InterPro" id="IPR017972">
    <property type="entry name" value="Cyt_P450_CS"/>
</dbReference>
<dbReference type="PRINTS" id="PR00385">
    <property type="entry name" value="P450"/>
</dbReference>
<dbReference type="InterPro" id="IPR002401">
    <property type="entry name" value="Cyt_P450_E_grp-I"/>
</dbReference>
<evidence type="ECO:0000313" key="5">
    <source>
        <dbReference type="Proteomes" id="UP001432062"/>
    </source>
</evidence>
<gene>
    <name evidence="4" type="ORF">OG563_25400</name>
</gene>
<reference evidence="4" key="1">
    <citation type="submission" date="2022-10" db="EMBL/GenBank/DDBJ databases">
        <title>The complete genomes of actinobacterial strains from the NBC collection.</title>
        <authorList>
            <person name="Joergensen T.S."/>
            <person name="Alvarez Arevalo M."/>
            <person name="Sterndorff E.B."/>
            <person name="Faurdal D."/>
            <person name="Vuksanovic O."/>
            <person name="Mourched A.-S."/>
            <person name="Charusanti P."/>
            <person name="Shaw S."/>
            <person name="Blin K."/>
            <person name="Weber T."/>
        </authorList>
    </citation>
    <scope>NUCLEOTIDE SEQUENCE</scope>
    <source>
        <strain evidence="4">NBC_01482</strain>
    </source>
</reference>
<dbReference type="Proteomes" id="UP001432062">
    <property type="component" value="Chromosome"/>
</dbReference>
<proteinExistence type="inferred from homology"/>
<dbReference type="RefSeq" id="WP_329405252.1">
    <property type="nucleotide sequence ID" value="NZ_CP109441.1"/>
</dbReference>
<dbReference type="Gene3D" id="1.10.630.10">
    <property type="entry name" value="Cytochrome P450"/>
    <property type="match status" value="1"/>
</dbReference>
<protein>
    <submittedName>
        <fullName evidence="4">Cytochrome P450</fullName>
    </submittedName>
</protein>
<comment type="similarity">
    <text evidence="2 3">Belongs to the cytochrome P450 family.</text>
</comment>
<dbReference type="PANTHER" id="PTHR24305:SF166">
    <property type="entry name" value="CYTOCHROME P450 12A4, MITOCHONDRIAL-RELATED"/>
    <property type="match status" value="1"/>
</dbReference>
<dbReference type="PANTHER" id="PTHR24305">
    <property type="entry name" value="CYTOCHROME P450"/>
    <property type="match status" value="1"/>
</dbReference>
<keyword evidence="5" id="KW-1185">Reference proteome</keyword>
<dbReference type="PROSITE" id="PS00086">
    <property type="entry name" value="CYTOCHROME_P450"/>
    <property type="match status" value="1"/>
</dbReference>
<accession>A0ABZ1YH99</accession>
<dbReference type="InterPro" id="IPR001128">
    <property type="entry name" value="Cyt_P450"/>
</dbReference>
<keyword evidence="3" id="KW-0408">Iron</keyword>
<keyword evidence="3" id="KW-0560">Oxidoreductase</keyword>
<organism evidence="4 5">
    <name type="scientific">Nocardia vinacea</name>
    <dbReference type="NCBI Taxonomy" id="96468"/>
    <lineage>
        <taxon>Bacteria</taxon>
        <taxon>Bacillati</taxon>
        <taxon>Actinomycetota</taxon>
        <taxon>Actinomycetes</taxon>
        <taxon>Mycobacteriales</taxon>
        <taxon>Nocardiaceae</taxon>
        <taxon>Nocardia</taxon>
    </lineage>
</organism>
<keyword evidence="3" id="KW-0479">Metal-binding</keyword>
<dbReference type="SUPFAM" id="SSF48264">
    <property type="entry name" value="Cytochrome P450"/>
    <property type="match status" value="1"/>
</dbReference>
<dbReference type="EMBL" id="CP109441">
    <property type="protein sequence ID" value="WUV42594.1"/>
    <property type="molecule type" value="Genomic_DNA"/>
</dbReference>
<dbReference type="InterPro" id="IPR050121">
    <property type="entry name" value="Cytochrome_P450_monoxygenase"/>
</dbReference>
<keyword evidence="3" id="KW-0503">Monooxygenase</keyword>